<evidence type="ECO:0008006" key="3">
    <source>
        <dbReference type="Google" id="ProtNLM"/>
    </source>
</evidence>
<dbReference type="EMBL" id="UINC01001509">
    <property type="protein sequence ID" value="SUZ82487.1"/>
    <property type="molecule type" value="Genomic_DNA"/>
</dbReference>
<dbReference type="GO" id="GO:0016715">
    <property type="term" value="F:oxidoreductase activity, acting on paired donors, with incorporation or reduction of molecular oxygen, reduced ascorbate as one donor, and incorporation of one atom of oxygen"/>
    <property type="evidence" value="ECO:0007669"/>
    <property type="project" value="InterPro"/>
</dbReference>
<reference evidence="2" key="1">
    <citation type="submission" date="2018-05" db="EMBL/GenBank/DDBJ databases">
        <authorList>
            <person name="Lanie J.A."/>
            <person name="Ng W.-L."/>
            <person name="Kazmierczak K.M."/>
            <person name="Andrzejewski T.M."/>
            <person name="Davidsen T.M."/>
            <person name="Wayne K.J."/>
            <person name="Tettelin H."/>
            <person name="Glass J.I."/>
            <person name="Rusch D."/>
            <person name="Podicherti R."/>
            <person name="Tsui H.-C.T."/>
            <person name="Winkler M.E."/>
        </authorList>
    </citation>
    <scope>NUCLEOTIDE SEQUENCE</scope>
</reference>
<sequence>MKQKFNCACLNWQHKIRRYLLALESFVVLLILAWQVAFSPVIAQEVGHSPTFSNEVVRILQENCQQCHQPGGIAPMPLETFEQAKIWAPRIKYNVNRRVMPPWHLDPTIGIQEYKNDYSLSEKNIDTLVAWVDAGAPEGDPANLPPPVDWPNWLEWELEPDLGPPDMIFETGPISIRAEGGDFWPSVDVEWPALVEPRFLKAAEIRNTIQGRGALHHNNVSLRLEQGPSGRVVGAGAGKRWDYFGEDTGIKFSPGPGVINFGAHYFPIGEEFEDNIEVAFWFHPENDPPDTEANVEIHHLIDQFEPGQPRARDILIPPHGTQTMYRTWVLDEPVMLNSFRGHMHLHGIAMSIEVIWPGRVRDYYGPGANRRDVIASINNYNHNWQTSFVFADDARPLLPKGAAIVMRTHFDNTENNPLSIDPDQWVVFGGRSVDAMSHFHVSVTYLEEEEYSSLLTERKLQLEERKHRDGNFGTALLSIHPDERAVLESVGGAAAP</sequence>
<protein>
    <recommendedName>
        <fullName evidence="3">Cytochrome c domain-containing protein</fullName>
    </recommendedName>
</protein>
<evidence type="ECO:0000313" key="2">
    <source>
        <dbReference type="EMBL" id="SUZ82487.1"/>
    </source>
</evidence>
<evidence type="ECO:0000256" key="1">
    <source>
        <dbReference type="ARBA" id="ARBA00023157"/>
    </source>
</evidence>
<dbReference type="AlphaFoldDB" id="A0A381QXR2"/>
<dbReference type="SUPFAM" id="SSF49742">
    <property type="entry name" value="PHM/PNGase F"/>
    <property type="match status" value="1"/>
</dbReference>
<organism evidence="2">
    <name type="scientific">marine metagenome</name>
    <dbReference type="NCBI Taxonomy" id="408172"/>
    <lineage>
        <taxon>unclassified sequences</taxon>
        <taxon>metagenomes</taxon>
        <taxon>ecological metagenomes</taxon>
    </lineage>
</organism>
<proteinExistence type="predicted"/>
<dbReference type="InterPro" id="IPR014784">
    <property type="entry name" value="Cu2_ascorb_mOase-like_C"/>
</dbReference>
<gene>
    <name evidence="2" type="ORF">METZ01_LOCUS35341</name>
</gene>
<dbReference type="InterPro" id="IPR008977">
    <property type="entry name" value="PHM/PNGase_F_dom_sf"/>
</dbReference>
<keyword evidence="1" id="KW-1015">Disulfide bond</keyword>
<accession>A0A381QXR2</accession>
<dbReference type="Gene3D" id="2.60.120.230">
    <property type="match status" value="1"/>
</dbReference>
<name>A0A381QXR2_9ZZZZ</name>